<dbReference type="GO" id="GO:0005886">
    <property type="term" value="C:plasma membrane"/>
    <property type="evidence" value="ECO:0007669"/>
    <property type="project" value="UniProtKB-SubCell"/>
</dbReference>
<dbReference type="NCBIfam" id="TIGR00826">
    <property type="entry name" value="EIIB_glc"/>
    <property type="match status" value="1"/>
</dbReference>
<dbReference type="PROSITE" id="PS51103">
    <property type="entry name" value="PTS_EIIC_TYPE_1"/>
    <property type="match status" value="1"/>
</dbReference>
<dbReference type="GO" id="GO:0008982">
    <property type="term" value="F:protein-N(PI)-phosphohistidine-sugar phosphotransferase activity"/>
    <property type="evidence" value="ECO:0007669"/>
    <property type="project" value="InterPro"/>
</dbReference>
<gene>
    <name evidence="15" type="ORF">DI392_11390</name>
</gene>
<dbReference type="Pfam" id="PF02378">
    <property type="entry name" value="PTS_EIIC"/>
    <property type="match status" value="1"/>
</dbReference>
<dbReference type="PANTHER" id="PTHR30009">
    <property type="entry name" value="CYTOCHROME C-TYPE SYNTHESIS PROTEIN AND PTS TRANSMEMBRANE COMPONENT"/>
    <property type="match status" value="1"/>
</dbReference>
<dbReference type="GO" id="GO:0009401">
    <property type="term" value="P:phosphoenolpyruvate-dependent sugar phosphotransferase system"/>
    <property type="evidence" value="ECO:0007669"/>
    <property type="project" value="UniProtKB-KW"/>
</dbReference>
<dbReference type="AlphaFoldDB" id="A0A2U3B9J2"/>
<dbReference type="InterPro" id="IPR001996">
    <property type="entry name" value="PTS_IIB_1"/>
</dbReference>
<keyword evidence="9 12" id="KW-1133">Transmembrane helix</keyword>
<evidence type="ECO:0000256" key="4">
    <source>
        <dbReference type="ARBA" id="ARBA00022597"/>
    </source>
</evidence>
<feature type="domain" description="PTS EIIB type-1" evidence="13">
    <location>
        <begin position="388"/>
        <end position="463"/>
    </location>
</feature>
<dbReference type="RefSeq" id="WP_109320025.1">
    <property type="nucleotide sequence ID" value="NZ_QFWT01000005.1"/>
</dbReference>
<evidence type="ECO:0000256" key="9">
    <source>
        <dbReference type="ARBA" id="ARBA00022989"/>
    </source>
</evidence>
<dbReference type="PANTHER" id="PTHR30009:SF20">
    <property type="entry name" value="PTS SYSTEM GLUCOSE-SPECIFIC EIICB COMPONENT-RELATED"/>
    <property type="match status" value="1"/>
</dbReference>
<dbReference type="PROSITE" id="PS01035">
    <property type="entry name" value="PTS_EIIB_TYPE_1_CYS"/>
    <property type="match status" value="1"/>
</dbReference>
<dbReference type="InterPro" id="IPR003352">
    <property type="entry name" value="PTS_EIIC"/>
</dbReference>
<keyword evidence="2" id="KW-0813">Transport</keyword>
<feature type="transmembrane region" description="Helical" evidence="12">
    <location>
        <begin position="16"/>
        <end position="34"/>
    </location>
</feature>
<evidence type="ECO:0000256" key="3">
    <source>
        <dbReference type="ARBA" id="ARBA00022475"/>
    </source>
</evidence>
<feature type="transmembrane region" description="Helical" evidence="12">
    <location>
        <begin position="105"/>
        <end position="126"/>
    </location>
</feature>
<keyword evidence="3" id="KW-1003">Cell membrane</keyword>
<dbReference type="EMBL" id="QFWT01000005">
    <property type="protein sequence ID" value="PWI33441.1"/>
    <property type="molecule type" value="Genomic_DNA"/>
</dbReference>
<dbReference type="GO" id="GO:1904659">
    <property type="term" value="P:D-glucose transmembrane transport"/>
    <property type="evidence" value="ECO:0007669"/>
    <property type="project" value="TreeGrafter"/>
</dbReference>
<sequence>MGNLFSFFQRIGKSQVLPLCIIPITALITFFVNFSTTDAGIMDAEIGRYLIESSSILLSMLPLIMTVGIVVEFTEKDPIALVCAVVNYFIICQVLTVSLDGVTEFHSGITVGIVSGAITSVIYHYVKATRLPEFLGFFAGKRMVPVAAIPAAIICALLLSKIWVGYQAFVSEFTSGIVYANSPVTFALYGAIERLLIPLGIHHIWNTPFMLGFGEYTNAAGVTVHGELARFIAGDPNAGHLAGGYLFKMFGLPGAAFAIWSTSLKQNKARNGKLMLIGAATCFVSGITEPVEAAFMYCSPILLGLHALLAGSGYLVAELLGIKYSTSFSQGLYDFIILNPLSVNGKYIFIIGPIYTLIYYVSFRFSINYFDIKSQGRENNQSESRDNINIAPDVLLALGGKDNITHLNACITRLRVTVTDALQVDVDLLKKSGASAVLISGNGVQAIFGTKSEEIRQQILNMI</sequence>
<proteinExistence type="predicted"/>
<evidence type="ECO:0000256" key="10">
    <source>
        <dbReference type="ARBA" id="ARBA00023136"/>
    </source>
</evidence>
<keyword evidence="8" id="KW-0418">Kinase</keyword>
<feature type="transmembrane region" description="Helical" evidence="12">
    <location>
        <begin position="242"/>
        <end position="260"/>
    </location>
</feature>
<comment type="caution">
    <text evidence="15">The sequence shown here is derived from an EMBL/GenBank/DDBJ whole genome shotgun (WGS) entry which is preliminary data.</text>
</comment>
<dbReference type="InterPro" id="IPR050429">
    <property type="entry name" value="PTS_Glucose_EIICBA"/>
</dbReference>
<feature type="transmembrane region" description="Helical" evidence="12">
    <location>
        <begin position="294"/>
        <end position="317"/>
    </location>
</feature>
<evidence type="ECO:0000256" key="6">
    <source>
        <dbReference type="ARBA" id="ARBA00022683"/>
    </source>
</evidence>
<dbReference type="CDD" id="cd00212">
    <property type="entry name" value="PTS_IIB_glc"/>
    <property type="match status" value="1"/>
</dbReference>
<dbReference type="InterPro" id="IPR013013">
    <property type="entry name" value="PTS_EIIC_1"/>
</dbReference>
<evidence type="ECO:0000313" key="15">
    <source>
        <dbReference type="EMBL" id="PWI33441.1"/>
    </source>
</evidence>
<comment type="subcellular location">
    <subcellularLocation>
        <location evidence="1">Cell membrane</location>
        <topology evidence="1">Multi-pass membrane protein</topology>
    </subcellularLocation>
</comment>
<evidence type="ECO:0000259" key="14">
    <source>
        <dbReference type="PROSITE" id="PS51103"/>
    </source>
</evidence>
<dbReference type="OrthoDB" id="7571469at2"/>
<keyword evidence="7 12" id="KW-0812">Transmembrane</keyword>
<dbReference type="Proteomes" id="UP000245362">
    <property type="component" value="Unassembled WGS sequence"/>
</dbReference>
<feature type="transmembrane region" description="Helical" evidence="12">
    <location>
        <begin position="146"/>
        <end position="166"/>
    </location>
</feature>
<dbReference type="GO" id="GO:0016301">
    <property type="term" value="F:kinase activity"/>
    <property type="evidence" value="ECO:0007669"/>
    <property type="project" value="UniProtKB-KW"/>
</dbReference>
<feature type="transmembrane region" description="Helical" evidence="12">
    <location>
        <begin position="78"/>
        <end position="99"/>
    </location>
</feature>
<dbReference type="InterPro" id="IPR036878">
    <property type="entry name" value="Glu_permease_IIB"/>
</dbReference>
<evidence type="ECO:0000256" key="2">
    <source>
        <dbReference type="ARBA" id="ARBA00022448"/>
    </source>
</evidence>
<keyword evidence="4 15" id="KW-0762">Sugar transport</keyword>
<evidence type="ECO:0000256" key="5">
    <source>
        <dbReference type="ARBA" id="ARBA00022679"/>
    </source>
</evidence>
<evidence type="ECO:0000256" key="1">
    <source>
        <dbReference type="ARBA" id="ARBA00004651"/>
    </source>
</evidence>
<organism evidence="15 16">
    <name type="scientific">Vibrio albus</name>
    <dbReference type="NCBI Taxonomy" id="2200953"/>
    <lineage>
        <taxon>Bacteria</taxon>
        <taxon>Pseudomonadati</taxon>
        <taxon>Pseudomonadota</taxon>
        <taxon>Gammaproteobacteria</taxon>
        <taxon>Vibrionales</taxon>
        <taxon>Vibrionaceae</taxon>
        <taxon>Vibrio</taxon>
    </lineage>
</organism>
<evidence type="ECO:0000256" key="12">
    <source>
        <dbReference type="SAM" id="Phobius"/>
    </source>
</evidence>
<protein>
    <submittedName>
        <fullName evidence="15">PTS glucose transporter subunit IIBC</fullName>
    </submittedName>
</protein>
<name>A0A2U3B9J2_9VIBR</name>
<keyword evidence="5" id="KW-0808">Transferase</keyword>
<dbReference type="Pfam" id="PF00367">
    <property type="entry name" value="PTS_EIIB"/>
    <property type="match status" value="1"/>
</dbReference>
<keyword evidence="16" id="KW-1185">Reference proteome</keyword>
<evidence type="ECO:0000256" key="11">
    <source>
        <dbReference type="PROSITE-ProRule" id="PRU00421"/>
    </source>
</evidence>
<reference evidence="15 16" key="1">
    <citation type="submission" date="2018-05" db="EMBL/GenBank/DDBJ databases">
        <title>Vibrio limimaris sp. nov., isolated from marine sediment.</title>
        <authorList>
            <person name="Li C.-M."/>
        </authorList>
    </citation>
    <scope>NUCLEOTIDE SEQUENCE [LARGE SCALE GENOMIC DNA]</scope>
    <source>
        <strain evidence="15 16">E4404</strain>
    </source>
</reference>
<dbReference type="PROSITE" id="PS51098">
    <property type="entry name" value="PTS_EIIB_TYPE_1"/>
    <property type="match status" value="1"/>
</dbReference>
<accession>A0A2U3B9J2</accession>
<evidence type="ECO:0000259" key="13">
    <source>
        <dbReference type="PROSITE" id="PS51098"/>
    </source>
</evidence>
<feature type="transmembrane region" description="Helical" evidence="12">
    <location>
        <begin position="272"/>
        <end position="288"/>
    </location>
</feature>
<evidence type="ECO:0000313" key="16">
    <source>
        <dbReference type="Proteomes" id="UP000245362"/>
    </source>
</evidence>
<dbReference type="SUPFAM" id="SSF55604">
    <property type="entry name" value="Glucose permease domain IIB"/>
    <property type="match status" value="1"/>
</dbReference>
<feature type="transmembrane region" description="Helical" evidence="12">
    <location>
        <begin position="46"/>
        <end position="71"/>
    </location>
</feature>
<keyword evidence="10 12" id="KW-0472">Membrane</keyword>
<keyword evidence="6" id="KW-0598">Phosphotransferase system</keyword>
<evidence type="ECO:0000256" key="7">
    <source>
        <dbReference type="ARBA" id="ARBA00022692"/>
    </source>
</evidence>
<dbReference type="Gene3D" id="3.30.1360.60">
    <property type="entry name" value="Glucose permease domain IIB"/>
    <property type="match status" value="1"/>
</dbReference>
<dbReference type="InterPro" id="IPR018113">
    <property type="entry name" value="PTrfase_EIIB_Cys"/>
</dbReference>
<dbReference type="GO" id="GO:0090564">
    <property type="term" value="F:protein-phosphocysteine-glucose phosphotransferase system transporter activity"/>
    <property type="evidence" value="ECO:0007669"/>
    <property type="project" value="TreeGrafter"/>
</dbReference>
<feature type="domain" description="PTS EIIC type-1" evidence="14">
    <location>
        <begin position="2"/>
        <end position="379"/>
    </location>
</feature>
<evidence type="ECO:0000256" key="8">
    <source>
        <dbReference type="ARBA" id="ARBA00022777"/>
    </source>
</evidence>
<feature type="active site" description="Phosphocysteine intermediate; for EIIB activity" evidence="11">
    <location>
        <position position="410"/>
    </location>
</feature>